<evidence type="ECO:0000259" key="8">
    <source>
        <dbReference type="Pfam" id="PF00528"/>
    </source>
</evidence>
<dbReference type="InterPro" id="IPR035906">
    <property type="entry name" value="MetI-like_sf"/>
</dbReference>
<keyword evidence="5 7" id="KW-1133">Transmembrane helix</keyword>
<protein>
    <submittedName>
        <fullName evidence="9">ABC transporter permease subunit</fullName>
    </submittedName>
</protein>
<evidence type="ECO:0000256" key="7">
    <source>
        <dbReference type="SAM" id="Phobius"/>
    </source>
</evidence>
<feature type="transmembrane region" description="Helical" evidence="7">
    <location>
        <begin position="68"/>
        <end position="96"/>
    </location>
</feature>
<evidence type="ECO:0000313" key="10">
    <source>
        <dbReference type="Proteomes" id="UP001596022"/>
    </source>
</evidence>
<organism evidence="9 10">
    <name type="scientific">Camelliibacillus cellulosilyticus</name>
    <dbReference type="NCBI Taxonomy" id="2174486"/>
    <lineage>
        <taxon>Bacteria</taxon>
        <taxon>Bacillati</taxon>
        <taxon>Bacillota</taxon>
        <taxon>Bacilli</taxon>
        <taxon>Bacillales</taxon>
        <taxon>Sporolactobacillaceae</taxon>
        <taxon>Camelliibacillus</taxon>
    </lineage>
</organism>
<keyword evidence="2" id="KW-0813">Transport</keyword>
<dbReference type="PANTHER" id="PTHR30465">
    <property type="entry name" value="INNER MEMBRANE ABC TRANSPORTER"/>
    <property type="match status" value="1"/>
</dbReference>
<evidence type="ECO:0000256" key="4">
    <source>
        <dbReference type="ARBA" id="ARBA00022692"/>
    </source>
</evidence>
<dbReference type="PANTHER" id="PTHR30465:SF44">
    <property type="entry name" value="ABC-TYPE DIPEPTIDE_OLIGOPEPTIDE TRANSPORT SYSTEM, PERMEASE COMPONENT"/>
    <property type="match status" value="1"/>
</dbReference>
<evidence type="ECO:0000256" key="2">
    <source>
        <dbReference type="ARBA" id="ARBA00022448"/>
    </source>
</evidence>
<dbReference type="SUPFAM" id="SSF161098">
    <property type="entry name" value="MetI-like"/>
    <property type="match status" value="1"/>
</dbReference>
<keyword evidence="10" id="KW-1185">Reference proteome</keyword>
<dbReference type="EMBL" id="JBHSFW010000013">
    <property type="protein sequence ID" value="MFC4619908.1"/>
    <property type="molecule type" value="Genomic_DNA"/>
</dbReference>
<dbReference type="Proteomes" id="UP001596022">
    <property type="component" value="Unassembled WGS sequence"/>
</dbReference>
<dbReference type="Pfam" id="PF00528">
    <property type="entry name" value="BPD_transp_1"/>
    <property type="match status" value="1"/>
</dbReference>
<comment type="caution">
    <text evidence="9">The sequence shown here is derived from an EMBL/GenBank/DDBJ whole genome shotgun (WGS) entry which is preliminary data.</text>
</comment>
<comment type="subcellular location">
    <subcellularLocation>
        <location evidence="1">Cell membrane</location>
        <topology evidence="1">Multi-pass membrane protein</topology>
    </subcellularLocation>
</comment>
<keyword evidence="6 7" id="KW-0472">Membrane</keyword>
<evidence type="ECO:0000256" key="1">
    <source>
        <dbReference type="ARBA" id="ARBA00004651"/>
    </source>
</evidence>
<evidence type="ECO:0000256" key="6">
    <source>
        <dbReference type="ARBA" id="ARBA00023136"/>
    </source>
</evidence>
<feature type="transmembrane region" description="Helical" evidence="7">
    <location>
        <begin position="117"/>
        <end position="136"/>
    </location>
</feature>
<feature type="transmembrane region" description="Helical" evidence="7">
    <location>
        <begin position="148"/>
        <end position="170"/>
    </location>
</feature>
<sequence>MAGIQISEIRNADDVVVGVTYAAPLEPSWPDYFKQLGPSLHSIFHLSDITFIDSGRTYALLPELLHRYIYSMTSLGASLLIAFFLSLILALVVMMLPGKVRSGVKAIFQAIQSIPDIFYLIFFVLATIVLYEKTHLLLFEITEFDKQIYGLPIVLLTFFPTLQITQYLIINMEDEWAEPYAEFAGAKGLCKGRVVAIHVLRNALITFFPT</sequence>
<feature type="domain" description="ABC transmembrane type-1" evidence="8">
    <location>
        <begin position="83"/>
        <end position="209"/>
    </location>
</feature>
<name>A0ABV9GSJ0_9BACL</name>
<proteinExistence type="predicted"/>
<dbReference type="CDD" id="cd06261">
    <property type="entry name" value="TM_PBP2"/>
    <property type="match status" value="1"/>
</dbReference>
<keyword evidence="3" id="KW-1003">Cell membrane</keyword>
<evidence type="ECO:0000256" key="3">
    <source>
        <dbReference type="ARBA" id="ARBA00022475"/>
    </source>
</evidence>
<evidence type="ECO:0000313" key="9">
    <source>
        <dbReference type="EMBL" id="MFC4619908.1"/>
    </source>
</evidence>
<keyword evidence="4 7" id="KW-0812">Transmembrane</keyword>
<evidence type="ECO:0000256" key="5">
    <source>
        <dbReference type="ARBA" id="ARBA00022989"/>
    </source>
</evidence>
<reference evidence="10" key="1">
    <citation type="journal article" date="2019" name="Int. J. Syst. Evol. Microbiol.">
        <title>The Global Catalogue of Microorganisms (GCM) 10K type strain sequencing project: providing services to taxonomists for standard genome sequencing and annotation.</title>
        <authorList>
            <consortium name="The Broad Institute Genomics Platform"/>
            <consortium name="The Broad Institute Genome Sequencing Center for Infectious Disease"/>
            <person name="Wu L."/>
            <person name="Ma J."/>
        </authorList>
    </citation>
    <scope>NUCLEOTIDE SEQUENCE [LARGE SCALE GENOMIC DNA]</scope>
    <source>
        <strain evidence="10">CGMCC 1.16306</strain>
    </source>
</reference>
<gene>
    <name evidence="9" type="ORF">ACFO4N_14440</name>
</gene>
<accession>A0ABV9GSJ0</accession>
<dbReference type="InterPro" id="IPR000515">
    <property type="entry name" value="MetI-like"/>
</dbReference>